<evidence type="ECO:0000313" key="10">
    <source>
        <dbReference type="Proteomes" id="UP001158644"/>
    </source>
</evidence>
<evidence type="ECO:0000313" key="9">
    <source>
        <dbReference type="EMBL" id="MDH1178457.1"/>
    </source>
</evidence>
<dbReference type="Pfam" id="PF25967">
    <property type="entry name" value="RND-MFP_C"/>
    <property type="match status" value="1"/>
</dbReference>
<keyword evidence="3" id="KW-0813">Transport</keyword>
<dbReference type="SUPFAM" id="SSF111369">
    <property type="entry name" value="HlyD-like secretion proteins"/>
    <property type="match status" value="1"/>
</dbReference>
<dbReference type="Gene3D" id="2.40.50.100">
    <property type="match status" value="1"/>
</dbReference>
<protein>
    <submittedName>
        <fullName evidence="9">Efflux RND transporter periplasmic adaptor subunit</fullName>
    </submittedName>
</protein>
<comment type="caution">
    <text evidence="9">The sequence shown here is derived from an EMBL/GenBank/DDBJ whole genome shotgun (WGS) entry which is preliminary data.</text>
</comment>
<sequence length="375" mass="39009">MKARSRAGAVVALAVAAALAGGTMYWKSKAAAPGGGWSMPPAKVAVAPAVQTDFPVALAGIGSLEATRQVMVAAEVDGRVAQILFTPGEAVKAGQLLVQLNDAPEQGELARLQAQARNARALLDRTRRLVPLQAATREQLDQAVADHEQAAADVRRVQALIDQKRIRAPFDGVLGVRRVNLGQFARAGDPLVSLTDASSLYANLTLPEQALGALRVGQPVAVTVDAHAGREFPGKVTTVEPQVDPGTRTVRVQALLANPDGALSAGMYAQGRIGLPDRPDVITVPETAVSYSAYGDSVYVVTPPEAAAAAPTVRQAYVKTGERLRGRVVVTEGLKAGDRVVTSGQLRLHNGAAVEILPDDTVALAAPGHAVAQAR</sequence>
<dbReference type="InterPro" id="IPR058792">
    <property type="entry name" value="Beta-barrel_RND_2"/>
</dbReference>
<feature type="domain" description="Multidrug resistance protein MdtA-like barrel-sandwich hybrid" evidence="6">
    <location>
        <begin position="68"/>
        <end position="194"/>
    </location>
</feature>
<dbReference type="Gene3D" id="2.40.420.20">
    <property type="match status" value="1"/>
</dbReference>
<evidence type="ECO:0000256" key="1">
    <source>
        <dbReference type="ARBA" id="ARBA00004196"/>
    </source>
</evidence>
<feature type="domain" description="Multidrug resistance protein MdtA-like alpha-helical hairpin" evidence="5">
    <location>
        <begin position="106"/>
        <end position="166"/>
    </location>
</feature>
<dbReference type="InterPro" id="IPR058624">
    <property type="entry name" value="MdtA-like_HH"/>
</dbReference>
<feature type="domain" description="Multidrug resistance protein MdtA-like C-terminal permuted SH3" evidence="8">
    <location>
        <begin position="280"/>
        <end position="344"/>
    </location>
</feature>
<gene>
    <name evidence="9" type="ORF">N5C72_10245</name>
</gene>
<dbReference type="InterPro" id="IPR058625">
    <property type="entry name" value="MdtA-like_BSH"/>
</dbReference>
<dbReference type="EMBL" id="JAOBZK010000011">
    <property type="protein sequence ID" value="MDH1178457.1"/>
    <property type="molecule type" value="Genomic_DNA"/>
</dbReference>
<dbReference type="NCBIfam" id="TIGR01730">
    <property type="entry name" value="RND_mfp"/>
    <property type="match status" value="1"/>
</dbReference>
<dbReference type="PANTHER" id="PTHR30469">
    <property type="entry name" value="MULTIDRUG RESISTANCE PROTEIN MDTA"/>
    <property type="match status" value="1"/>
</dbReference>
<evidence type="ECO:0000256" key="3">
    <source>
        <dbReference type="ARBA" id="ARBA00022448"/>
    </source>
</evidence>
<dbReference type="Pfam" id="PF25876">
    <property type="entry name" value="HH_MFP_RND"/>
    <property type="match status" value="1"/>
</dbReference>
<keyword evidence="4" id="KW-0175">Coiled coil</keyword>
<evidence type="ECO:0000259" key="5">
    <source>
        <dbReference type="Pfam" id="PF25876"/>
    </source>
</evidence>
<comment type="subcellular location">
    <subcellularLocation>
        <location evidence="1">Cell envelope</location>
    </subcellularLocation>
</comment>
<dbReference type="Gene3D" id="2.40.30.170">
    <property type="match status" value="1"/>
</dbReference>
<comment type="similarity">
    <text evidence="2">Belongs to the membrane fusion protein (MFP) (TC 8.A.1) family.</text>
</comment>
<evidence type="ECO:0000259" key="7">
    <source>
        <dbReference type="Pfam" id="PF25954"/>
    </source>
</evidence>
<evidence type="ECO:0000256" key="2">
    <source>
        <dbReference type="ARBA" id="ARBA00009477"/>
    </source>
</evidence>
<dbReference type="AlphaFoldDB" id="A0ABD4YSM8"/>
<dbReference type="InterPro" id="IPR006143">
    <property type="entry name" value="RND_pump_MFP"/>
</dbReference>
<dbReference type="Pfam" id="PF25954">
    <property type="entry name" value="Beta-barrel_RND_2"/>
    <property type="match status" value="1"/>
</dbReference>
<dbReference type="Pfam" id="PF25917">
    <property type="entry name" value="BSH_RND"/>
    <property type="match status" value="1"/>
</dbReference>
<evidence type="ECO:0000256" key="4">
    <source>
        <dbReference type="SAM" id="Coils"/>
    </source>
</evidence>
<dbReference type="RefSeq" id="WP_279990669.1">
    <property type="nucleotide sequence ID" value="NZ_JAOBZK010000011.1"/>
</dbReference>
<dbReference type="InterPro" id="IPR058627">
    <property type="entry name" value="MdtA-like_C"/>
</dbReference>
<feature type="domain" description="CusB-like beta-barrel" evidence="7">
    <location>
        <begin position="203"/>
        <end position="273"/>
    </location>
</feature>
<dbReference type="Gene3D" id="1.10.287.470">
    <property type="entry name" value="Helix hairpin bin"/>
    <property type="match status" value="1"/>
</dbReference>
<organism evidence="9 10">
    <name type="scientific">Achromobacter mucicolens</name>
    <dbReference type="NCBI Taxonomy" id="1389922"/>
    <lineage>
        <taxon>Bacteria</taxon>
        <taxon>Pseudomonadati</taxon>
        <taxon>Pseudomonadota</taxon>
        <taxon>Betaproteobacteria</taxon>
        <taxon>Burkholderiales</taxon>
        <taxon>Alcaligenaceae</taxon>
        <taxon>Achromobacter</taxon>
    </lineage>
</organism>
<dbReference type="Proteomes" id="UP001158644">
    <property type="component" value="Unassembled WGS sequence"/>
</dbReference>
<name>A0ABD4YSM8_9BURK</name>
<dbReference type="PANTHER" id="PTHR30469:SF29">
    <property type="entry name" value="BLR2860 PROTEIN"/>
    <property type="match status" value="1"/>
</dbReference>
<dbReference type="FunFam" id="2.40.30.170:FF:000010">
    <property type="entry name" value="Efflux RND transporter periplasmic adaptor subunit"/>
    <property type="match status" value="1"/>
</dbReference>
<feature type="coiled-coil region" evidence="4">
    <location>
        <begin position="109"/>
        <end position="157"/>
    </location>
</feature>
<reference evidence="9 10" key="1">
    <citation type="submission" date="2022-09" db="EMBL/GenBank/DDBJ databases">
        <title>Intensive care unit water sources are persistently colonized with multi-drug resistant bacteria and are the site of extensive horizontal gene transfer of antibiotic resistance genes.</title>
        <authorList>
            <person name="Diorio-Toth L."/>
        </authorList>
    </citation>
    <scope>NUCLEOTIDE SEQUENCE [LARGE SCALE GENOMIC DNA]</scope>
    <source>
        <strain evidence="9 10">GD03967</strain>
    </source>
</reference>
<evidence type="ECO:0000259" key="8">
    <source>
        <dbReference type="Pfam" id="PF25967"/>
    </source>
</evidence>
<accession>A0ABD4YSM8</accession>
<evidence type="ECO:0000259" key="6">
    <source>
        <dbReference type="Pfam" id="PF25917"/>
    </source>
</evidence>
<proteinExistence type="inferred from homology"/>